<dbReference type="PROSITE" id="PS50011">
    <property type="entry name" value="PROTEIN_KINASE_DOM"/>
    <property type="match status" value="1"/>
</dbReference>
<keyword evidence="5" id="KW-0547">Nucleotide-binding</keyword>
<evidence type="ECO:0000256" key="4">
    <source>
        <dbReference type="ARBA" id="ARBA00022679"/>
    </source>
</evidence>
<dbReference type="GO" id="GO:0004674">
    <property type="term" value="F:protein serine/threonine kinase activity"/>
    <property type="evidence" value="ECO:0007669"/>
    <property type="project" value="UniProtKB-KW"/>
</dbReference>
<dbReference type="SUPFAM" id="SSF56112">
    <property type="entry name" value="Protein kinase-like (PK-like)"/>
    <property type="match status" value="1"/>
</dbReference>
<sequence>MNLETMGSTSEIVESTEESDSQLKMEEKAGKIYTPESGSKCSIEDDIDRLFQAIDIKSKARRLGQSHEIVSDPLRKSAQKRPMRTSSSNASGIGISEPVSLKQALRGLCISQASEMAAMKRLSKPGSASRLSEAGTIKKLYRTVVVEANGSGTPTDGGKGKLMEISLVPEENSSKFSDVIPTSTQVPEGELPNARAHPSTHLDEKMVPKVMMTRLPSHGQIVPLQAEFGNEILNPEDRKIEAADYSMPQVSQNVLEADAAAGKTPMPDGGQKGKLHSLTSVSSCSSASRINKWTSNNPHLRNKNSVNNKIKQDSSSASSSCNPCNAKVDNDLVPSKSNLEDQRQTCTMEHDGKQSERTSPASCSVNLSVEASSSTVDTGSSKPGFVLKCTNRSKSLLTRADERSRSREKGEFSQSSKSSIGDYSSSTTNSEESNLFGSSRSGKRPHMSKDLRWEAIYGVQKHQGSLVLRHFKLLRRLGCGDIGTVYLAELTGSNCLFALKVMDNEFLASRKKMPRAQTEREILQMLDHPFLPTLYAHFATDKLSCLVMEYCPGGDLHVLRQKQPSRSFSELAARFYVAEVLLALEYLHMLGVVYRDLKPENILVREDGHIMLSDFDLSLRCAVSSMVVKSSSPVVEPTKKMSSPCTESSCIHPFCLQPSWQVPCFTPRLISAAAKARKIKADLAAQVSPLPQLVVEPTSARSNSFVGTHEYLAPEIIKGEGHGNAVDWWTFGIFLFELLYGKTPFKGAGNDETLSNVVSRSLKFPNSPIVTFHAKDLIRGLLVKDPENRLGSVKGAAEIKQHPFFEGLNWALIRCAVPPELPKPPDIEIGPPAAQKKESTKCNELEATEESVEFELF</sequence>
<gene>
    <name evidence="12" type="ORF">CJ030_MR4G028692</name>
</gene>
<dbReference type="Gene3D" id="3.30.200.20">
    <property type="entry name" value="Phosphorylase Kinase, domain 1"/>
    <property type="match status" value="1"/>
</dbReference>
<dbReference type="Gene3D" id="1.10.510.10">
    <property type="entry name" value="Transferase(Phosphotransferase) domain 1"/>
    <property type="match status" value="2"/>
</dbReference>
<keyword evidence="3" id="KW-0723">Serine/threonine-protein kinase</keyword>
<organism evidence="12 13">
    <name type="scientific">Morella rubra</name>
    <name type="common">Chinese bayberry</name>
    <dbReference type="NCBI Taxonomy" id="262757"/>
    <lineage>
        <taxon>Eukaryota</taxon>
        <taxon>Viridiplantae</taxon>
        <taxon>Streptophyta</taxon>
        <taxon>Embryophyta</taxon>
        <taxon>Tracheophyta</taxon>
        <taxon>Spermatophyta</taxon>
        <taxon>Magnoliopsida</taxon>
        <taxon>eudicotyledons</taxon>
        <taxon>Gunneridae</taxon>
        <taxon>Pentapetalae</taxon>
        <taxon>rosids</taxon>
        <taxon>fabids</taxon>
        <taxon>Fagales</taxon>
        <taxon>Myricaceae</taxon>
        <taxon>Morella</taxon>
    </lineage>
</organism>
<comment type="similarity">
    <text evidence="1">Belongs to the protein kinase superfamily. AGC Ser/Thr protein kinase family.</text>
</comment>
<protein>
    <recommendedName>
        <fullName evidence="2">non-specific serine/threonine protein kinase</fullName>
        <ecNumber evidence="2">2.7.11.1</ecNumber>
    </recommendedName>
</protein>
<keyword evidence="6 12" id="KW-0418">Kinase</keyword>
<evidence type="ECO:0000256" key="3">
    <source>
        <dbReference type="ARBA" id="ARBA00022527"/>
    </source>
</evidence>
<feature type="compositionally biased region" description="Low complexity" evidence="10">
    <location>
        <begin position="413"/>
        <end position="434"/>
    </location>
</feature>
<dbReference type="InterPro" id="IPR011009">
    <property type="entry name" value="Kinase-like_dom_sf"/>
</dbReference>
<dbReference type="PROSITE" id="PS00108">
    <property type="entry name" value="PROTEIN_KINASE_ST"/>
    <property type="match status" value="1"/>
</dbReference>
<dbReference type="SMART" id="SM00220">
    <property type="entry name" value="S_TKc"/>
    <property type="match status" value="1"/>
</dbReference>
<feature type="compositionally biased region" description="Acidic residues" evidence="10">
    <location>
        <begin position="846"/>
        <end position="857"/>
    </location>
</feature>
<dbReference type="OrthoDB" id="432483at2759"/>
<comment type="catalytic activity">
    <reaction evidence="9">
        <text>L-seryl-[protein] + ATP = O-phospho-L-seryl-[protein] + ADP + H(+)</text>
        <dbReference type="Rhea" id="RHEA:17989"/>
        <dbReference type="Rhea" id="RHEA-COMP:9863"/>
        <dbReference type="Rhea" id="RHEA-COMP:11604"/>
        <dbReference type="ChEBI" id="CHEBI:15378"/>
        <dbReference type="ChEBI" id="CHEBI:29999"/>
        <dbReference type="ChEBI" id="CHEBI:30616"/>
        <dbReference type="ChEBI" id="CHEBI:83421"/>
        <dbReference type="ChEBI" id="CHEBI:456216"/>
        <dbReference type="EC" id="2.7.11.1"/>
    </reaction>
</comment>
<dbReference type="PANTHER" id="PTHR45637">
    <property type="entry name" value="FLIPPASE KINASE 1-RELATED"/>
    <property type="match status" value="1"/>
</dbReference>
<dbReference type="InterPro" id="IPR008271">
    <property type="entry name" value="Ser/Thr_kinase_AS"/>
</dbReference>
<feature type="compositionally biased region" description="Low complexity" evidence="10">
    <location>
        <begin position="277"/>
        <end position="288"/>
    </location>
</feature>
<proteinExistence type="inferred from homology"/>
<dbReference type="InterPro" id="IPR000719">
    <property type="entry name" value="Prot_kinase_dom"/>
</dbReference>
<feature type="compositionally biased region" description="Basic and acidic residues" evidence="10">
    <location>
        <begin position="338"/>
        <end position="356"/>
    </location>
</feature>
<evidence type="ECO:0000256" key="6">
    <source>
        <dbReference type="ARBA" id="ARBA00022777"/>
    </source>
</evidence>
<accession>A0A6A1VWI7</accession>
<reference evidence="12 13" key="1">
    <citation type="journal article" date="2019" name="Plant Biotechnol. J.">
        <title>The red bayberry genome and genetic basis of sex determination.</title>
        <authorList>
            <person name="Jia H.M."/>
            <person name="Jia H.J."/>
            <person name="Cai Q.L."/>
            <person name="Wang Y."/>
            <person name="Zhao H.B."/>
            <person name="Yang W.F."/>
            <person name="Wang G.Y."/>
            <person name="Li Y.H."/>
            <person name="Zhan D.L."/>
            <person name="Shen Y.T."/>
            <person name="Niu Q.F."/>
            <person name="Chang L."/>
            <person name="Qiu J."/>
            <person name="Zhao L."/>
            <person name="Xie H.B."/>
            <person name="Fu W.Y."/>
            <person name="Jin J."/>
            <person name="Li X.W."/>
            <person name="Jiao Y."/>
            <person name="Zhou C.C."/>
            <person name="Tu T."/>
            <person name="Chai C.Y."/>
            <person name="Gao J.L."/>
            <person name="Fan L.J."/>
            <person name="van de Weg E."/>
            <person name="Wang J.Y."/>
            <person name="Gao Z.S."/>
        </authorList>
    </citation>
    <scope>NUCLEOTIDE SEQUENCE [LARGE SCALE GENOMIC DNA]</scope>
    <source>
        <tissue evidence="12">Leaves</tissue>
    </source>
</reference>
<evidence type="ECO:0000256" key="7">
    <source>
        <dbReference type="ARBA" id="ARBA00022840"/>
    </source>
</evidence>
<dbReference type="FunFam" id="3.30.200.20:FF:000032">
    <property type="entry name" value="Serine/threonine-protein kinase D6PK-like"/>
    <property type="match status" value="1"/>
</dbReference>
<feature type="compositionally biased region" description="Basic and acidic residues" evidence="10">
    <location>
        <begin position="835"/>
        <end position="844"/>
    </location>
</feature>
<dbReference type="AlphaFoldDB" id="A0A6A1VWI7"/>
<dbReference type="FunFam" id="1.10.510.10:FF:000028">
    <property type="entry name" value="serine/threonine-protein kinase D6PK-like"/>
    <property type="match status" value="1"/>
</dbReference>
<evidence type="ECO:0000313" key="12">
    <source>
        <dbReference type="EMBL" id="KAB1215918.1"/>
    </source>
</evidence>
<dbReference type="EC" id="2.7.11.1" evidence="2"/>
<evidence type="ECO:0000256" key="8">
    <source>
        <dbReference type="ARBA" id="ARBA00047899"/>
    </source>
</evidence>
<feature type="region of interest" description="Disordered" evidence="10">
    <location>
        <begin position="1"/>
        <end position="24"/>
    </location>
</feature>
<feature type="domain" description="Protein kinase" evidence="11">
    <location>
        <begin position="471"/>
        <end position="805"/>
    </location>
</feature>
<feature type="region of interest" description="Disordered" evidence="10">
    <location>
        <begin position="397"/>
        <end position="445"/>
    </location>
</feature>
<evidence type="ECO:0000256" key="1">
    <source>
        <dbReference type="ARBA" id="ARBA00009903"/>
    </source>
</evidence>
<dbReference type="EMBL" id="RXIC02000022">
    <property type="protein sequence ID" value="KAB1215918.1"/>
    <property type="molecule type" value="Genomic_DNA"/>
</dbReference>
<feature type="compositionally biased region" description="Polar residues" evidence="10">
    <location>
        <begin position="289"/>
        <end position="309"/>
    </location>
</feature>
<feature type="region of interest" description="Disordered" evidence="10">
    <location>
        <begin position="261"/>
        <end position="365"/>
    </location>
</feature>
<evidence type="ECO:0000256" key="2">
    <source>
        <dbReference type="ARBA" id="ARBA00012513"/>
    </source>
</evidence>
<comment type="caution">
    <text evidence="12">The sequence shown here is derived from an EMBL/GenBank/DDBJ whole genome shotgun (WGS) entry which is preliminary data.</text>
</comment>
<feature type="region of interest" description="Disordered" evidence="10">
    <location>
        <begin position="823"/>
        <end position="857"/>
    </location>
</feature>
<evidence type="ECO:0000256" key="5">
    <source>
        <dbReference type="ARBA" id="ARBA00022741"/>
    </source>
</evidence>
<dbReference type="Pfam" id="PF00069">
    <property type="entry name" value="Pkinase"/>
    <property type="match status" value="2"/>
</dbReference>
<keyword evidence="4" id="KW-0808">Transferase</keyword>
<feature type="compositionally biased region" description="Basic and acidic residues" evidence="10">
    <location>
        <begin position="399"/>
        <end position="411"/>
    </location>
</feature>
<feature type="region of interest" description="Disordered" evidence="10">
    <location>
        <begin position="64"/>
        <end position="94"/>
    </location>
</feature>
<evidence type="ECO:0000256" key="9">
    <source>
        <dbReference type="ARBA" id="ARBA00048679"/>
    </source>
</evidence>
<keyword evidence="7" id="KW-0067">ATP-binding</keyword>
<comment type="catalytic activity">
    <reaction evidence="8">
        <text>L-threonyl-[protein] + ATP = O-phospho-L-threonyl-[protein] + ADP + H(+)</text>
        <dbReference type="Rhea" id="RHEA:46608"/>
        <dbReference type="Rhea" id="RHEA-COMP:11060"/>
        <dbReference type="Rhea" id="RHEA-COMP:11605"/>
        <dbReference type="ChEBI" id="CHEBI:15378"/>
        <dbReference type="ChEBI" id="CHEBI:30013"/>
        <dbReference type="ChEBI" id="CHEBI:30616"/>
        <dbReference type="ChEBI" id="CHEBI:61977"/>
        <dbReference type="ChEBI" id="CHEBI:456216"/>
        <dbReference type="EC" id="2.7.11.1"/>
    </reaction>
</comment>
<dbReference type="CDD" id="cd05574">
    <property type="entry name" value="STKc_phototropin_like"/>
    <property type="match status" value="1"/>
</dbReference>
<keyword evidence="13" id="KW-1185">Reference proteome</keyword>
<dbReference type="Proteomes" id="UP000516437">
    <property type="component" value="Chromosome 4"/>
</dbReference>
<dbReference type="GO" id="GO:0005524">
    <property type="term" value="F:ATP binding"/>
    <property type="evidence" value="ECO:0007669"/>
    <property type="project" value="UniProtKB-KW"/>
</dbReference>
<evidence type="ECO:0000313" key="13">
    <source>
        <dbReference type="Proteomes" id="UP000516437"/>
    </source>
</evidence>
<evidence type="ECO:0000256" key="10">
    <source>
        <dbReference type="SAM" id="MobiDB-lite"/>
    </source>
</evidence>
<dbReference type="FunFam" id="1.10.510.10:FF:000020">
    <property type="entry name" value="serine/threonine-protein kinase D6PK-like"/>
    <property type="match status" value="1"/>
</dbReference>
<name>A0A6A1VWI7_9ROSI</name>
<evidence type="ECO:0000259" key="11">
    <source>
        <dbReference type="PROSITE" id="PS50011"/>
    </source>
</evidence>